<protein>
    <submittedName>
        <fullName evidence="2">Uncharacterized protein</fullName>
    </submittedName>
</protein>
<feature type="compositionally biased region" description="Basic and acidic residues" evidence="1">
    <location>
        <begin position="47"/>
        <end position="59"/>
    </location>
</feature>
<keyword evidence="3" id="KW-1185">Reference proteome</keyword>
<evidence type="ECO:0000313" key="2">
    <source>
        <dbReference type="EMBL" id="GLJ77296.1"/>
    </source>
</evidence>
<reference evidence="2" key="2">
    <citation type="submission" date="2023-01" db="EMBL/GenBank/DDBJ databases">
        <authorList>
            <person name="Sun Q."/>
            <person name="Evtushenko L."/>
        </authorList>
    </citation>
    <scope>NUCLEOTIDE SEQUENCE</scope>
    <source>
        <strain evidence="2">VKM Ac-1401</strain>
    </source>
</reference>
<proteinExistence type="predicted"/>
<reference evidence="2" key="1">
    <citation type="journal article" date="2014" name="Int. J. Syst. Evol. Microbiol.">
        <title>Complete genome sequence of Corynebacterium casei LMG S-19264T (=DSM 44701T), isolated from a smear-ripened cheese.</title>
        <authorList>
            <consortium name="US DOE Joint Genome Institute (JGI-PGF)"/>
            <person name="Walter F."/>
            <person name="Albersmeier A."/>
            <person name="Kalinowski J."/>
            <person name="Ruckert C."/>
        </authorList>
    </citation>
    <scope>NUCLEOTIDE SEQUENCE</scope>
    <source>
        <strain evidence="2">VKM Ac-1401</strain>
    </source>
</reference>
<comment type="caution">
    <text evidence="2">The sequence shown here is derived from an EMBL/GenBank/DDBJ whole genome shotgun (WGS) entry which is preliminary data.</text>
</comment>
<dbReference type="Proteomes" id="UP001142372">
    <property type="component" value="Unassembled WGS sequence"/>
</dbReference>
<feature type="region of interest" description="Disordered" evidence="1">
    <location>
        <begin position="27"/>
        <end position="59"/>
    </location>
</feature>
<name>A0A9W6M0W2_9MICO</name>
<evidence type="ECO:0000313" key="3">
    <source>
        <dbReference type="Proteomes" id="UP001142372"/>
    </source>
</evidence>
<evidence type="ECO:0000256" key="1">
    <source>
        <dbReference type="SAM" id="MobiDB-lite"/>
    </source>
</evidence>
<gene>
    <name evidence="2" type="ORF">GCM10017584_28700</name>
</gene>
<organism evidence="2 3">
    <name type="scientific">Leifsonia poae</name>
    <dbReference type="NCBI Taxonomy" id="110933"/>
    <lineage>
        <taxon>Bacteria</taxon>
        <taxon>Bacillati</taxon>
        <taxon>Actinomycetota</taxon>
        <taxon>Actinomycetes</taxon>
        <taxon>Micrococcales</taxon>
        <taxon>Microbacteriaceae</taxon>
        <taxon>Leifsonia</taxon>
    </lineage>
</organism>
<accession>A0A9W6M0W2</accession>
<dbReference type="EMBL" id="BSEN01000014">
    <property type="protein sequence ID" value="GLJ77296.1"/>
    <property type="molecule type" value="Genomic_DNA"/>
</dbReference>
<dbReference type="AlphaFoldDB" id="A0A9W6M0W2"/>
<sequence length="112" mass="12305">MLSAVNGLCPLCKFSRVLEALSDPLSGVTNRGTRRGTRALPEIDAGSMHDENGMPRDRPFCDPHSGVCPSFRRRVSDVRVSADPGAVDALETARWVGLRTRAEDPIFDLRRV</sequence>